<proteinExistence type="predicted"/>
<dbReference type="SUPFAM" id="SSF53448">
    <property type="entry name" value="Nucleotide-diphospho-sugar transferases"/>
    <property type="match status" value="1"/>
</dbReference>
<dbReference type="PANTHER" id="PTHR41244">
    <property type="entry name" value="RHAMNAN SYNTHESIS F"/>
    <property type="match status" value="1"/>
</dbReference>
<dbReference type="Gene3D" id="3.20.20.80">
    <property type="entry name" value="Glycosidases"/>
    <property type="match status" value="1"/>
</dbReference>
<evidence type="ECO:0008006" key="3">
    <source>
        <dbReference type="Google" id="ProtNLM"/>
    </source>
</evidence>
<sequence>MQPKLIAFHLPQFHPIPENDAWWGKGFTEWTNVARATPHFPGHHQPQLPTDLGFYDLRLPEARAAQAELAREYGIHGFCYYHYWFNGKRLLERPVEEILASGEPDFPFCLCWANENWTRRWDGAEQEILIGQNYNDDDDREHIQYLIEAFRDPRYIRVDGKPLILIYRARHLPDPKRTTTIWRNEARKAGIGEIFICRVENFFNERDDPHVLGFDASVDFQPDWMAINDDNPSVVLPDEHFVVDYRDMVESQLDRPDVPHLRFPGVTPSWDNSARRKKNAFIIADSAPEAYEHWLTETLRSVSDRPESQQLVFINAWNEWAEGNHLEPDQKFGRGYLEATRRALETAAAPRTLKSPPLVDPLSHNGFVPREAYARRQSAQRLSKAAGLLHDQRLSGCAPPHIRIVLDATNCSDAQLQDSLNSVAAQLYEHWQLEVLSQRAAPNIASSRLGWHTIEPQQAAAATLQLVESSGDDWHLVFAGGELLAEDALLFASQALIDAPEASLLLTDGDTRDADGRPVRTWLAPGVNPDWLRSTLRIGGLVIASTGIIRNALQDIGDSPTNALPLAAVLRAFEDADGHHMLHLPRIALSRPDSVAPIPLGFRAELLQAHLGRQGHAAGIEHGMLDDSCRIRYEHAQEPPAVAIVITGIGDRGMLLRSVEGILSHPATPPLSILLPLAPDCTADTRECLQQLAALGSQGIRIIEVAAGSPTAVANQLAAATEADVLLFLGNGLIPLDADWLDALVRHALRPSIGAAGGRVIAPDGSLQHGMIRLGQMGVAATPFQDVSVGYTGNGGELQLEQNCTAVSTQCLMIRRKTFHDAGGFAADRYPARHAEVDLCLRLAERGLRTVWTPYSTVVAPAPRPAPSFGPPVRDDEALLDDWLERVPTDPYFNRQLTRHFNRPRLQTDVALAQDALPWHPVPRIYAHPADLAGCGEIRVSTPLRALNRASLIQGGGGTRFLGPWELATVAPDTVVTQRIFSDLGLTWLAAYRKYGRSLLIYELDDLITRIPRENEHGKGFPADIEARIGKAIGLCDRLVVSTAALADAYGRFANETVVAPNLLDDAIWGGLQPTRKQGARLRVGWAGSTSHGGDLALMHDVVRSLSDEVDWVFLGFCPDALRPFVREFHPSVAVKNYPAALAGLGLDIAIAPLAANAFNEAKSNLKLLEYGALGYPVVCSNVLPYQGKLPVVRVANTTQQWVAALRRLLADADERQSLGDSLRTEVRANWMIDARRAEWLSAWTR</sequence>
<dbReference type="Gene3D" id="3.90.550.10">
    <property type="entry name" value="Spore Coat Polysaccharide Biosynthesis Protein SpsA, Chain A"/>
    <property type="match status" value="1"/>
</dbReference>
<dbReference type="InterPro" id="IPR032719">
    <property type="entry name" value="WbsX"/>
</dbReference>
<dbReference type="EMBL" id="CP022188">
    <property type="protein sequence ID" value="AWI81609.1"/>
    <property type="molecule type" value="Genomic_DNA"/>
</dbReference>
<dbReference type="Gene3D" id="3.40.50.2000">
    <property type="entry name" value="Glycogen Phosphorylase B"/>
    <property type="match status" value="1"/>
</dbReference>
<evidence type="ECO:0000313" key="2">
    <source>
        <dbReference type="Proteomes" id="UP000244902"/>
    </source>
</evidence>
<dbReference type="Proteomes" id="UP000244902">
    <property type="component" value="Chromosome"/>
</dbReference>
<dbReference type="OrthoDB" id="9816564at2"/>
<dbReference type="Pfam" id="PF13641">
    <property type="entry name" value="Glyco_tranf_2_3"/>
    <property type="match status" value="1"/>
</dbReference>
<dbReference type="AlphaFoldDB" id="A0A2U8H6E0"/>
<dbReference type="RefSeq" id="WP_108976152.1">
    <property type="nucleotide sequence ID" value="NZ_CP022188.1"/>
</dbReference>
<name>A0A2U8H6E0_9RHOO</name>
<evidence type="ECO:0000313" key="1">
    <source>
        <dbReference type="EMBL" id="AWI81609.1"/>
    </source>
</evidence>
<protein>
    <recommendedName>
        <fullName evidence="3">Glycosyl transferase family 2</fullName>
    </recommendedName>
</protein>
<reference evidence="1 2" key="1">
    <citation type="submission" date="2017-06" db="EMBL/GenBank/DDBJ databases">
        <title>Azoarcus sp. TSNA42 complete genome sequence.</title>
        <authorList>
            <person name="Woo J.-H."/>
            <person name="Kim H.-S."/>
        </authorList>
    </citation>
    <scope>NUCLEOTIDE SEQUENCE [LARGE SCALE GENOMIC DNA]</scope>
    <source>
        <strain evidence="1 2">TSNA42</strain>
    </source>
</reference>
<dbReference type="InterPro" id="IPR029044">
    <property type="entry name" value="Nucleotide-diphossugar_trans"/>
</dbReference>
<accession>A0A2U8H6E0</accession>
<dbReference type="Pfam" id="PF14307">
    <property type="entry name" value="Glyco_tran_WbsX"/>
    <property type="match status" value="1"/>
</dbReference>
<dbReference type="SUPFAM" id="SSF53756">
    <property type="entry name" value="UDP-Glycosyltransferase/glycogen phosphorylase"/>
    <property type="match status" value="1"/>
</dbReference>
<dbReference type="PANTHER" id="PTHR41244:SF1">
    <property type="entry name" value="GLYCOSYLTRANSFERASE"/>
    <property type="match status" value="1"/>
</dbReference>
<gene>
    <name evidence="1" type="ORF">CEW87_20960</name>
</gene>
<dbReference type="CDD" id="cd11579">
    <property type="entry name" value="Glyco_tran_WbsX"/>
    <property type="match status" value="1"/>
</dbReference>
<organism evidence="1 2">
    <name type="scientific">Parazoarcus communis</name>
    <dbReference type="NCBI Taxonomy" id="41977"/>
    <lineage>
        <taxon>Bacteria</taxon>
        <taxon>Pseudomonadati</taxon>
        <taxon>Pseudomonadota</taxon>
        <taxon>Betaproteobacteria</taxon>
        <taxon>Rhodocyclales</taxon>
        <taxon>Zoogloeaceae</taxon>
        <taxon>Parazoarcus</taxon>
    </lineage>
</organism>